<accession>A0ACC2VPF5</accession>
<sequence>MAPSVTARKSQAGASKKKEIISLDDSDEESDEVQAVSKPVRSSKPAALTTSGSKRKKLIDSESEEDVKPLAKKPNTATSRPSVTARKPVATLSSTASKRPVAAKKKPVYEDEDDDDEDEYEEEEEEDVKPKVNSRKAPVPVKKNAAASGSTAKKSVVKDEPKPASTAPKYDFAAAAARKAAGPAAPGSKELPDGAPNCLAGLTIVFTGELESMSRNEAQDLAKKYGARVTGAPSKVTSYVVLGEGAGPKKLEVIKKVGLKTLDEDGFLELIASRSGQPMDEKTQAKAEKDKEVMRKAAEDMEKREKEAESQATRKARVLGKTGTAVKAAAPASSQLWTTKYAPTNIKEICGNKGNVEKLGTWLESWPKLYKDGFKKPGKDGLGIYRAILISGPPGIGKTTAAHLVAKLKGYDIIEMNASDTRSKKLIQNGINIDNASLDGWFSGGGVKDTTAAGVRVTNRTCLIMDEVDGMSAGDRGGIPIVLIANDSSTPKMKPLQSTCYQLKFRREKLKIDSNSVDQLVASTQADIRQILNLLSTWKLSRTDMSFEESKEIGKKSEKYTIQTPFSIIPELLGPYAFSKTNRSTMNDRMDLYFQDFSFVPLFMQENYIKQKPTRAGQGNGPETMMETLNLFSKAADSISDGDLIDRLIHGPEQHWSLLPAHAAASTIRPAYFVYGPSESSGYSPVSFPQWLGQNSKKTRLARQLGDVQIKMRLKVSGSRDEIRQDYLPLLASKVVLPLTSKKVAADQAVDAIMPYLDEYYLNKEDWDTLVELGVGDMEGEATMKKIPTQTKSTFTRIYNKVDHPVAFHKADMFSTGKKTIVDKGPLPDIEDVMEDDVDVPDEEPVANDDEANDLKNDKLIKVGGAKKGKGKAAAKPKATTTKAKAAPKKKANNSDDD</sequence>
<keyword evidence="2" id="KW-1185">Reference proteome</keyword>
<dbReference type="EMBL" id="JASBWT010000010">
    <property type="protein sequence ID" value="KAJ9101197.1"/>
    <property type="molecule type" value="Genomic_DNA"/>
</dbReference>
<proteinExistence type="predicted"/>
<evidence type="ECO:0000313" key="2">
    <source>
        <dbReference type="Proteomes" id="UP001227268"/>
    </source>
</evidence>
<name>A0ACC2VPF5_9TREE</name>
<organism evidence="1 2">
    <name type="scientific">Naganishia friedmannii</name>
    <dbReference type="NCBI Taxonomy" id="89922"/>
    <lineage>
        <taxon>Eukaryota</taxon>
        <taxon>Fungi</taxon>
        <taxon>Dikarya</taxon>
        <taxon>Basidiomycota</taxon>
        <taxon>Agaricomycotina</taxon>
        <taxon>Tremellomycetes</taxon>
        <taxon>Filobasidiales</taxon>
        <taxon>Filobasidiaceae</taxon>
        <taxon>Naganishia</taxon>
    </lineage>
</organism>
<protein>
    <submittedName>
        <fullName evidence="1">Uncharacterized protein</fullName>
    </submittedName>
</protein>
<evidence type="ECO:0000313" key="1">
    <source>
        <dbReference type="EMBL" id="KAJ9101197.1"/>
    </source>
</evidence>
<reference evidence="1" key="1">
    <citation type="submission" date="2023-04" db="EMBL/GenBank/DDBJ databases">
        <title>Draft Genome sequencing of Naganishia species isolated from polar environments using Oxford Nanopore Technology.</title>
        <authorList>
            <person name="Leo P."/>
            <person name="Venkateswaran K."/>
        </authorList>
    </citation>
    <scope>NUCLEOTIDE SEQUENCE</scope>
    <source>
        <strain evidence="1">MNA-CCFEE 5423</strain>
    </source>
</reference>
<dbReference type="Proteomes" id="UP001227268">
    <property type="component" value="Unassembled WGS sequence"/>
</dbReference>
<comment type="caution">
    <text evidence="1">The sequence shown here is derived from an EMBL/GenBank/DDBJ whole genome shotgun (WGS) entry which is preliminary data.</text>
</comment>
<gene>
    <name evidence="1" type="ORF">QFC21_003416</name>
</gene>